<dbReference type="Pfam" id="PF09851">
    <property type="entry name" value="SHOCT"/>
    <property type="match status" value="1"/>
</dbReference>
<accession>A0A1G6N7X3</accession>
<organism evidence="3 4">
    <name type="scientific">Desulfurella multipotens</name>
    <dbReference type="NCBI Taxonomy" id="79269"/>
    <lineage>
        <taxon>Bacteria</taxon>
        <taxon>Pseudomonadati</taxon>
        <taxon>Campylobacterota</taxon>
        <taxon>Desulfurellia</taxon>
        <taxon>Desulfurellales</taxon>
        <taxon>Desulfurellaceae</taxon>
        <taxon>Desulfurella</taxon>
    </lineage>
</organism>
<feature type="domain" description="SHOCT" evidence="2">
    <location>
        <begin position="57"/>
        <end position="83"/>
    </location>
</feature>
<evidence type="ECO:0000259" key="2">
    <source>
        <dbReference type="Pfam" id="PF09851"/>
    </source>
</evidence>
<keyword evidence="1" id="KW-0812">Transmembrane</keyword>
<dbReference type="Proteomes" id="UP000199411">
    <property type="component" value="Unassembled WGS sequence"/>
</dbReference>
<proteinExistence type="predicted"/>
<dbReference type="InterPro" id="IPR018649">
    <property type="entry name" value="SHOCT"/>
</dbReference>
<keyword evidence="1" id="KW-0472">Membrane</keyword>
<reference evidence="4" key="1">
    <citation type="submission" date="2016-10" db="EMBL/GenBank/DDBJ databases">
        <authorList>
            <person name="Varghese N."/>
            <person name="Submissions S."/>
        </authorList>
    </citation>
    <scope>NUCLEOTIDE SEQUENCE [LARGE SCALE GENOMIC DNA]</scope>
    <source>
        <strain evidence="4">DSM 8415</strain>
    </source>
</reference>
<evidence type="ECO:0000313" key="3">
    <source>
        <dbReference type="EMBL" id="SDC63544.1"/>
    </source>
</evidence>
<keyword evidence="4" id="KW-1185">Reference proteome</keyword>
<dbReference type="AlphaFoldDB" id="A0A1G6N7X3"/>
<dbReference type="CDD" id="cd11586">
    <property type="entry name" value="VbhA_like"/>
    <property type="match status" value="1"/>
</dbReference>
<name>A0A1G6N7X3_9BACT</name>
<evidence type="ECO:0000313" key="4">
    <source>
        <dbReference type="Proteomes" id="UP000199411"/>
    </source>
</evidence>
<dbReference type="InterPro" id="IPR033788">
    <property type="entry name" value="VbhA-like"/>
</dbReference>
<dbReference type="RefSeq" id="WP_092128803.1">
    <property type="nucleotide sequence ID" value="NZ_FMYU01000007.1"/>
</dbReference>
<gene>
    <name evidence="3" type="ORF">SAMN05660835_01132</name>
</gene>
<keyword evidence="1" id="KW-1133">Transmembrane helix</keyword>
<evidence type="ECO:0000256" key="1">
    <source>
        <dbReference type="SAM" id="Phobius"/>
    </source>
</evidence>
<sequence length="84" mass="9716">MMWFGGGPFYHGWYGIGGMIMMFVFLFIVIAALFFGARWIFGYGGCGIHHRLNDSDDALEILKKRYAKGEITKEEFEEMKKHLS</sequence>
<dbReference type="EMBL" id="FMYU01000007">
    <property type="protein sequence ID" value="SDC63544.1"/>
    <property type="molecule type" value="Genomic_DNA"/>
</dbReference>
<protein>
    <submittedName>
        <fullName evidence="3">Putative membrane protein</fullName>
    </submittedName>
</protein>
<dbReference type="OrthoDB" id="1123500at2"/>
<feature type="transmembrane region" description="Helical" evidence="1">
    <location>
        <begin position="12"/>
        <end position="35"/>
    </location>
</feature>